<dbReference type="GO" id="GO:0005886">
    <property type="term" value="C:plasma membrane"/>
    <property type="evidence" value="ECO:0007669"/>
    <property type="project" value="UniProtKB-SubCell"/>
</dbReference>
<feature type="transmembrane region" description="Helical" evidence="5">
    <location>
        <begin position="198"/>
        <end position="218"/>
    </location>
</feature>
<dbReference type="Pfam" id="PF15461">
    <property type="entry name" value="BCD"/>
    <property type="match status" value="1"/>
</dbReference>
<feature type="transmembrane region" description="Helical" evidence="5">
    <location>
        <begin position="126"/>
        <end position="145"/>
    </location>
</feature>
<dbReference type="GO" id="GO:0016121">
    <property type="term" value="P:carotene catabolic process"/>
    <property type="evidence" value="ECO:0007669"/>
    <property type="project" value="UniProtKB-UniRule"/>
</dbReference>
<proteinExistence type="inferred from homology"/>
<comment type="similarity">
    <text evidence="5">Belongs to the Brp/Blh beta-carotene diooxygenase family.</text>
</comment>
<dbReference type="HAMAP" id="MF_02093">
    <property type="entry name" value="Beta_carotene_diox"/>
    <property type="match status" value="1"/>
</dbReference>
<dbReference type="GO" id="GO:0005506">
    <property type="term" value="F:iron ion binding"/>
    <property type="evidence" value="ECO:0007669"/>
    <property type="project" value="UniProtKB-UniRule"/>
</dbReference>
<evidence type="ECO:0000256" key="2">
    <source>
        <dbReference type="ARBA" id="ARBA00022692"/>
    </source>
</evidence>
<keyword evidence="2 5" id="KW-0812">Transmembrane</keyword>
<comment type="caution">
    <text evidence="6">The sequence shown here is derived from an EMBL/GenBank/DDBJ whole genome shotgun (WGS) entry which is preliminary data.</text>
</comment>
<dbReference type="NCBIfam" id="TIGR03753">
    <property type="entry name" value="blh_monoox"/>
    <property type="match status" value="1"/>
</dbReference>
<evidence type="ECO:0000256" key="3">
    <source>
        <dbReference type="ARBA" id="ARBA00022989"/>
    </source>
</evidence>
<feature type="transmembrane region" description="Helical" evidence="5">
    <location>
        <begin position="86"/>
        <end position="114"/>
    </location>
</feature>
<evidence type="ECO:0000313" key="7">
    <source>
        <dbReference type="Proteomes" id="UP000004310"/>
    </source>
</evidence>
<dbReference type="EMBL" id="AATP01000010">
    <property type="protein sequence ID" value="EAU40024.1"/>
    <property type="molecule type" value="Genomic_DNA"/>
</dbReference>
<comment type="function">
    <text evidence="5">Catalyzes the cleavage of beta-carotene at its central double bond (15,15') to yield two molecules of all-trans-retinal.</text>
</comment>
<protein>
    <recommendedName>
        <fullName evidence="5">Probable beta-carotene 15,15'-dioxygenase</fullName>
        <ecNumber evidence="5">1.13.11.63</ecNumber>
    </recommendedName>
</protein>
<keyword evidence="5" id="KW-1003">Cell membrane</keyword>
<evidence type="ECO:0000313" key="6">
    <source>
        <dbReference type="EMBL" id="EAU40024.1"/>
    </source>
</evidence>
<evidence type="ECO:0000256" key="4">
    <source>
        <dbReference type="ARBA" id="ARBA00023136"/>
    </source>
</evidence>
<dbReference type="GO" id="GO:0010436">
    <property type="term" value="F:carotenoid dioxygenase activity"/>
    <property type="evidence" value="ECO:0007669"/>
    <property type="project" value="UniProtKB-UniRule"/>
</dbReference>
<dbReference type="GO" id="GO:0003834">
    <property type="term" value="F:beta-carotene 15,15'-dioxygenase activity"/>
    <property type="evidence" value="ECO:0007669"/>
    <property type="project" value="UniProtKB-EC"/>
</dbReference>
<feature type="transmembrane region" description="Helical" evidence="5">
    <location>
        <begin position="166"/>
        <end position="186"/>
    </location>
</feature>
<feature type="transmembrane region" description="Helical" evidence="5">
    <location>
        <begin position="34"/>
        <end position="66"/>
    </location>
</feature>
<keyword evidence="3 5" id="KW-1133">Transmembrane helix</keyword>
<name>Q0FYH1_9HYPH</name>
<feature type="transmembrane region" description="Helical" evidence="5">
    <location>
        <begin position="239"/>
        <end position="260"/>
    </location>
</feature>
<dbReference type="AlphaFoldDB" id="Q0FYH1"/>
<comment type="subcellular location">
    <subcellularLocation>
        <location evidence="5">Cell membrane</location>
        <topology evidence="5">Multi-pass membrane protein</topology>
    </subcellularLocation>
    <subcellularLocation>
        <location evidence="1">Membrane</location>
        <topology evidence="1">Multi-pass membrane protein</topology>
    </subcellularLocation>
</comment>
<reference evidence="6 7" key="1">
    <citation type="journal article" date="2010" name="J. Bacteriol.">
        <title>Genome sequence of Fulvimarina pelagi HTCC2506T, a Mn(II)-oxidizing alphaproteobacterium possessing an aerobic anoxygenic photosynthetic gene cluster and Xanthorhodopsin.</title>
        <authorList>
            <person name="Kang I."/>
            <person name="Oh H.M."/>
            <person name="Lim S.I."/>
            <person name="Ferriera S."/>
            <person name="Giovannoni S.J."/>
            <person name="Cho J.C."/>
        </authorList>
    </citation>
    <scope>NUCLEOTIDE SEQUENCE [LARGE SCALE GENOMIC DNA]</scope>
    <source>
        <strain evidence="6 7">HTCC2506</strain>
    </source>
</reference>
<evidence type="ECO:0000256" key="5">
    <source>
        <dbReference type="HAMAP-Rule" id="MF_02093"/>
    </source>
</evidence>
<accession>Q0FYH1</accession>
<keyword evidence="7" id="KW-1185">Reference proteome</keyword>
<dbReference type="HOGENOM" id="CLU_975753_0_0_5"/>
<keyword evidence="5" id="KW-0479">Metal-binding</keyword>
<dbReference type="EC" id="1.13.11.63" evidence="5"/>
<evidence type="ECO:0000256" key="1">
    <source>
        <dbReference type="ARBA" id="ARBA00004141"/>
    </source>
</evidence>
<dbReference type="STRING" id="217511.GCA_001463845_03094"/>
<keyword evidence="5" id="KW-0223">Dioxygenase</keyword>
<keyword evidence="5" id="KW-0408">Iron</keyword>
<feature type="transmembrane region" description="Helical" evidence="5">
    <location>
        <begin position="266"/>
        <end position="283"/>
    </location>
</feature>
<comment type="cofactor">
    <cofactor evidence="5">
        <name>Fe(2+)</name>
        <dbReference type="ChEBI" id="CHEBI:29033"/>
    </cofactor>
</comment>
<keyword evidence="5" id="KW-0560">Oxidoreductase</keyword>
<dbReference type="RefSeq" id="WP_007065597.1">
    <property type="nucleotide sequence ID" value="NZ_DS022272.1"/>
</dbReference>
<keyword evidence="4 5" id="KW-0472">Membrane</keyword>
<dbReference type="SUPFAM" id="SSF81338">
    <property type="entry name" value="Aquaporin-like"/>
    <property type="match status" value="1"/>
</dbReference>
<comment type="caution">
    <text evidence="5">Lacks conserved residue(s) required for the propagation of feature annotation.</text>
</comment>
<dbReference type="Proteomes" id="UP000004310">
    <property type="component" value="Unassembled WGS sequence"/>
</dbReference>
<dbReference type="InterPro" id="IPR023271">
    <property type="entry name" value="Aquaporin-like"/>
</dbReference>
<organism evidence="6 7">
    <name type="scientific">Fulvimarina pelagi HTCC2506</name>
    <dbReference type="NCBI Taxonomy" id="314231"/>
    <lineage>
        <taxon>Bacteria</taxon>
        <taxon>Pseudomonadati</taxon>
        <taxon>Pseudomonadota</taxon>
        <taxon>Alphaproteobacteria</taxon>
        <taxon>Hyphomicrobiales</taxon>
        <taxon>Aurantimonadaceae</taxon>
        <taxon>Fulvimarina</taxon>
    </lineage>
</organism>
<gene>
    <name evidence="6" type="ORF">FP2506_02245</name>
</gene>
<comment type="catalytic activity">
    <reaction evidence="5">
        <text>all-trans-beta-carotene + O2 = 2 all-trans-retinal</text>
        <dbReference type="Rhea" id="RHEA:32887"/>
        <dbReference type="ChEBI" id="CHEBI:15379"/>
        <dbReference type="ChEBI" id="CHEBI:17579"/>
        <dbReference type="ChEBI" id="CHEBI:17898"/>
        <dbReference type="EC" id="1.13.11.63"/>
    </reaction>
</comment>
<sequence length="285" mass="29365">MVAPVMVMVTADGERNGASLNRALSFGTTKTIHLLGWVVVLLAVLAQLAGPTAAAMVAALYFACGLPHGASNEQRASLSAFAPLEIVAYVVTGMAAAAFIFAEPVAGLILFLALSAWHFASDRRDHTLVTGVGIALLLVGGSALFRRSATADVFASLIGTTVPNPVMSIIAAAGALGCLLALHTVWKEPRARNLALTAIGAPLLLDPVLAVGLLFLLFHAGPAQIEQVRNFGLRAVRHAAGWPSIAALAIAIAGCLLVAYGGLPMPILAAIFGGMTVPHMLTLRL</sequence>
<dbReference type="InterPro" id="IPR022270">
    <property type="entry name" value="Blh_diox"/>
</dbReference>